<sequence length="102" mass="11285">MATDRGLVLIALNWLAYGPVALANSMATDRDSLAKVKHQTVRSSSSSTYRFVPSPSPFFFSRILQLGTEHPQPPSGFSDVGKKDSRIQKAHKKVKGETVQRR</sequence>
<keyword evidence="3" id="KW-1185">Reference proteome</keyword>
<evidence type="ECO:0000256" key="2">
    <source>
        <dbReference type="SAM" id="SignalP"/>
    </source>
</evidence>
<accession>A0A1I7Z0G7</accession>
<dbReference type="AlphaFoldDB" id="A0A1I7Z0G7"/>
<name>A0A1I7Z0G7_9BILA</name>
<proteinExistence type="predicted"/>
<dbReference type="WBParaSite" id="L893_g21675.t1">
    <property type="protein sequence ID" value="L893_g21675.t1"/>
    <property type="gene ID" value="L893_g21675"/>
</dbReference>
<evidence type="ECO:0000313" key="3">
    <source>
        <dbReference type="Proteomes" id="UP000095287"/>
    </source>
</evidence>
<protein>
    <submittedName>
        <fullName evidence="4">Secreted protein</fullName>
    </submittedName>
</protein>
<dbReference type="Proteomes" id="UP000095287">
    <property type="component" value="Unplaced"/>
</dbReference>
<evidence type="ECO:0000313" key="4">
    <source>
        <dbReference type="WBParaSite" id="L893_g21675.t1"/>
    </source>
</evidence>
<evidence type="ECO:0000256" key="1">
    <source>
        <dbReference type="SAM" id="MobiDB-lite"/>
    </source>
</evidence>
<reference evidence="4" key="1">
    <citation type="submission" date="2016-11" db="UniProtKB">
        <authorList>
            <consortium name="WormBaseParasite"/>
        </authorList>
    </citation>
    <scope>IDENTIFICATION</scope>
</reference>
<organism evidence="3 4">
    <name type="scientific">Steinernema glaseri</name>
    <dbReference type="NCBI Taxonomy" id="37863"/>
    <lineage>
        <taxon>Eukaryota</taxon>
        <taxon>Metazoa</taxon>
        <taxon>Ecdysozoa</taxon>
        <taxon>Nematoda</taxon>
        <taxon>Chromadorea</taxon>
        <taxon>Rhabditida</taxon>
        <taxon>Tylenchina</taxon>
        <taxon>Panagrolaimomorpha</taxon>
        <taxon>Strongyloidoidea</taxon>
        <taxon>Steinernematidae</taxon>
        <taxon>Steinernema</taxon>
    </lineage>
</organism>
<feature type="signal peptide" evidence="2">
    <location>
        <begin position="1"/>
        <end position="23"/>
    </location>
</feature>
<feature type="chain" id="PRO_5009312816" evidence="2">
    <location>
        <begin position="24"/>
        <end position="102"/>
    </location>
</feature>
<keyword evidence="2" id="KW-0732">Signal</keyword>
<feature type="region of interest" description="Disordered" evidence="1">
    <location>
        <begin position="69"/>
        <end position="102"/>
    </location>
</feature>